<dbReference type="Proteomes" id="UP000029843">
    <property type="component" value="Unassembled WGS sequence"/>
</dbReference>
<protein>
    <submittedName>
        <fullName evidence="1">NC domain protein</fullName>
    </submittedName>
</protein>
<dbReference type="OrthoDB" id="6398855at2"/>
<dbReference type="Gene3D" id="3.90.1720.10">
    <property type="entry name" value="endopeptidase domain like (from Nostoc punctiforme)"/>
    <property type="match status" value="1"/>
</dbReference>
<dbReference type="RefSeq" id="WP_033094247.1">
    <property type="nucleotide sequence ID" value="NZ_JQED01000031.1"/>
</dbReference>
<accession>A0A099KJ05</accession>
<comment type="caution">
    <text evidence="1">The sequence shown here is derived from an EMBL/GenBank/DDBJ whole genome shotgun (WGS) entry which is preliminary data.</text>
</comment>
<dbReference type="AlphaFoldDB" id="A0A099KJ05"/>
<dbReference type="EMBL" id="JQED01000031">
    <property type="protein sequence ID" value="KGJ90814.1"/>
    <property type="molecule type" value="Genomic_DNA"/>
</dbReference>
<reference evidence="1 2" key="1">
    <citation type="submission" date="2014-08" db="EMBL/GenBank/DDBJ databases">
        <title>Genomic and Phenotypic Diversity of Colwellia psychrerythraea strains from Disparate Marine Basins.</title>
        <authorList>
            <person name="Techtmann S.M."/>
            <person name="Stelling S.C."/>
            <person name="Utturkar S.M."/>
            <person name="Alshibli N."/>
            <person name="Harris A."/>
            <person name="Brown S.D."/>
            <person name="Hazen T.C."/>
        </authorList>
    </citation>
    <scope>NUCLEOTIDE SEQUENCE [LARGE SCALE GENOMIC DNA]</scope>
    <source>
        <strain evidence="1 2">ND2E</strain>
    </source>
</reference>
<gene>
    <name evidence="1" type="ORF">ND2E_0057</name>
</gene>
<proteinExistence type="predicted"/>
<evidence type="ECO:0000313" key="1">
    <source>
        <dbReference type="EMBL" id="KGJ90814.1"/>
    </source>
</evidence>
<dbReference type="PATRIC" id="fig|28229.4.peg.2555"/>
<organism evidence="1 2">
    <name type="scientific">Colwellia psychrerythraea</name>
    <name type="common">Vibrio psychroerythus</name>
    <dbReference type="NCBI Taxonomy" id="28229"/>
    <lineage>
        <taxon>Bacteria</taxon>
        <taxon>Pseudomonadati</taxon>
        <taxon>Pseudomonadota</taxon>
        <taxon>Gammaproteobacteria</taxon>
        <taxon>Alteromonadales</taxon>
        <taxon>Colwelliaceae</taxon>
        <taxon>Colwellia</taxon>
    </lineage>
</organism>
<sequence length="164" mass="18098">MLLNENMFAERVLVSVTKVYRKKVSGLVAHAGLMLNFEQGEQLVLHTNPERNTHLSTIEEFSDGERLVIKGCFSATEEIVERIQNRLFTDLKYSVFNNCEHLVNEVLTGLPTSEQLKTSLTVSLVGTAVVACKAANRNATTLIIAALVFGGVGLYLEKQNQLSS</sequence>
<evidence type="ECO:0000313" key="2">
    <source>
        <dbReference type="Proteomes" id="UP000029843"/>
    </source>
</evidence>
<name>A0A099KJ05_COLPS</name>